<dbReference type="SUPFAM" id="SSF54160">
    <property type="entry name" value="Chromo domain-like"/>
    <property type="match status" value="1"/>
</dbReference>
<dbReference type="PANTHER" id="PTHR46148:SF57">
    <property type="entry name" value="OS12G0499874 PROTEIN"/>
    <property type="match status" value="1"/>
</dbReference>
<dbReference type="EMBL" id="JABTTQ020000012">
    <property type="protein sequence ID" value="KAK6144763.1"/>
    <property type="molecule type" value="Genomic_DNA"/>
</dbReference>
<comment type="caution">
    <text evidence="2">The sequence shown here is derived from an EMBL/GenBank/DDBJ whole genome shotgun (WGS) entry which is preliminary data.</text>
</comment>
<evidence type="ECO:0000313" key="2">
    <source>
        <dbReference type="EMBL" id="KAK6144763.1"/>
    </source>
</evidence>
<proteinExistence type="predicted"/>
<dbReference type="Pfam" id="PF24626">
    <property type="entry name" value="SH3_Tf2-1"/>
    <property type="match status" value="1"/>
</dbReference>
<dbReference type="Proteomes" id="UP001318860">
    <property type="component" value="Unassembled WGS sequence"/>
</dbReference>
<evidence type="ECO:0000313" key="3">
    <source>
        <dbReference type="Proteomes" id="UP001318860"/>
    </source>
</evidence>
<name>A0ABR0WBC2_REHGL</name>
<dbReference type="InterPro" id="IPR056924">
    <property type="entry name" value="SH3_Tf2-1"/>
</dbReference>
<sequence length="242" mass="28352">MDFSIGMPKTTNGYDAIWVIIDGLTKSAHFLPVKMTFSMDKLAGLYVKEIVRYQATIGMAPYEALYGRRCHSPIHWHKVRKRIEIAQSRQKSYADIRRRPLEFSVGDFVFIKVSPMKGIMRFGKKGKLSPRYVGPYMIVKRMGKVAYKLELPQEMTTIHNVFHVSMLKKYVPDPSHVLTPQLVQIDERFNYEEKPITILDRGVKKLRNKEIPLVKVLWSNHKVEEATWEREEDIRAKYPHLF</sequence>
<gene>
    <name evidence="2" type="ORF">DH2020_021583</name>
</gene>
<dbReference type="InterPro" id="IPR016197">
    <property type="entry name" value="Chromo-like_dom_sf"/>
</dbReference>
<organism evidence="2 3">
    <name type="scientific">Rehmannia glutinosa</name>
    <name type="common">Chinese foxglove</name>
    <dbReference type="NCBI Taxonomy" id="99300"/>
    <lineage>
        <taxon>Eukaryota</taxon>
        <taxon>Viridiplantae</taxon>
        <taxon>Streptophyta</taxon>
        <taxon>Embryophyta</taxon>
        <taxon>Tracheophyta</taxon>
        <taxon>Spermatophyta</taxon>
        <taxon>Magnoliopsida</taxon>
        <taxon>eudicotyledons</taxon>
        <taxon>Gunneridae</taxon>
        <taxon>Pentapetalae</taxon>
        <taxon>asterids</taxon>
        <taxon>lamiids</taxon>
        <taxon>Lamiales</taxon>
        <taxon>Orobanchaceae</taxon>
        <taxon>Rehmannieae</taxon>
        <taxon>Rehmannia</taxon>
    </lineage>
</organism>
<evidence type="ECO:0000259" key="1">
    <source>
        <dbReference type="Pfam" id="PF24626"/>
    </source>
</evidence>
<accession>A0ABR0WBC2</accession>
<feature type="domain" description="Tf2-1-like SH3-like" evidence="1">
    <location>
        <begin position="106"/>
        <end position="171"/>
    </location>
</feature>
<reference evidence="2 3" key="1">
    <citation type="journal article" date="2021" name="Comput. Struct. Biotechnol. J.">
        <title>De novo genome assembly of the potent medicinal plant Rehmannia glutinosa using nanopore technology.</title>
        <authorList>
            <person name="Ma L."/>
            <person name="Dong C."/>
            <person name="Song C."/>
            <person name="Wang X."/>
            <person name="Zheng X."/>
            <person name="Niu Y."/>
            <person name="Chen S."/>
            <person name="Feng W."/>
        </authorList>
    </citation>
    <scope>NUCLEOTIDE SEQUENCE [LARGE SCALE GENOMIC DNA]</scope>
    <source>
        <strain evidence="2">DH-2019</strain>
    </source>
</reference>
<protein>
    <recommendedName>
        <fullName evidence="1">Tf2-1-like SH3-like domain-containing protein</fullName>
    </recommendedName>
</protein>
<keyword evidence="3" id="KW-1185">Reference proteome</keyword>
<dbReference type="PANTHER" id="PTHR46148">
    <property type="entry name" value="CHROMO DOMAIN-CONTAINING PROTEIN"/>
    <property type="match status" value="1"/>
</dbReference>